<feature type="active site" description="Acyl-ester intermediate" evidence="7">
    <location>
        <position position="177"/>
    </location>
</feature>
<dbReference type="Gene3D" id="3.90.1300.10">
    <property type="entry name" value="Amidase signature (AS) domain"/>
    <property type="match status" value="1"/>
</dbReference>
<protein>
    <recommendedName>
        <fullName evidence="7">Glutamyl-tRNA(Gln) amidotransferase subunit A</fullName>
        <shortName evidence="7">Glu-ADT subunit A</shortName>
        <ecNumber evidence="7">6.3.5.7</ecNumber>
    </recommendedName>
</protein>
<dbReference type="NCBIfam" id="TIGR00132">
    <property type="entry name" value="gatA"/>
    <property type="match status" value="1"/>
</dbReference>
<name>A0A2M6WTN5_9BACT</name>
<dbReference type="PANTHER" id="PTHR11895">
    <property type="entry name" value="TRANSAMIDASE"/>
    <property type="match status" value="1"/>
</dbReference>
<dbReference type="Proteomes" id="UP000228533">
    <property type="component" value="Unassembled WGS sequence"/>
</dbReference>
<dbReference type="GO" id="GO:0030956">
    <property type="term" value="C:glutamyl-tRNA(Gln) amidotransferase complex"/>
    <property type="evidence" value="ECO:0007669"/>
    <property type="project" value="InterPro"/>
</dbReference>
<keyword evidence="2 7" id="KW-0436">Ligase</keyword>
<dbReference type="InterPro" id="IPR000120">
    <property type="entry name" value="Amidase"/>
</dbReference>
<reference evidence="10" key="1">
    <citation type="submission" date="2017-09" db="EMBL/GenBank/DDBJ databases">
        <title>Depth-based differentiation of microbial function through sediment-hosted aquifers and enrichment of novel symbionts in the deep terrestrial subsurface.</title>
        <authorList>
            <person name="Probst A.J."/>
            <person name="Ladd B."/>
            <person name="Jarett J.K."/>
            <person name="Geller-Mcgrath D.E."/>
            <person name="Sieber C.M.K."/>
            <person name="Emerson J.B."/>
            <person name="Anantharaman K."/>
            <person name="Thomas B.C."/>
            <person name="Malmstrom R."/>
            <person name="Stieglmeier M."/>
            <person name="Klingl A."/>
            <person name="Woyke T."/>
            <person name="Ryan C.M."/>
            <person name="Banfield J.F."/>
        </authorList>
    </citation>
    <scope>NUCLEOTIDE SEQUENCE [LARGE SCALE GENOMIC DNA]</scope>
</reference>
<dbReference type="SUPFAM" id="SSF75304">
    <property type="entry name" value="Amidase signature (AS) enzymes"/>
    <property type="match status" value="1"/>
</dbReference>
<comment type="catalytic activity">
    <reaction evidence="6 7">
        <text>L-glutamyl-tRNA(Gln) + L-glutamine + ATP + H2O = L-glutaminyl-tRNA(Gln) + L-glutamate + ADP + phosphate + H(+)</text>
        <dbReference type="Rhea" id="RHEA:17521"/>
        <dbReference type="Rhea" id="RHEA-COMP:9681"/>
        <dbReference type="Rhea" id="RHEA-COMP:9684"/>
        <dbReference type="ChEBI" id="CHEBI:15377"/>
        <dbReference type="ChEBI" id="CHEBI:15378"/>
        <dbReference type="ChEBI" id="CHEBI:29985"/>
        <dbReference type="ChEBI" id="CHEBI:30616"/>
        <dbReference type="ChEBI" id="CHEBI:43474"/>
        <dbReference type="ChEBI" id="CHEBI:58359"/>
        <dbReference type="ChEBI" id="CHEBI:78520"/>
        <dbReference type="ChEBI" id="CHEBI:78521"/>
        <dbReference type="ChEBI" id="CHEBI:456216"/>
        <dbReference type="EC" id="6.3.5.7"/>
    </reaction>
</comment>
<dbReference type="EC" id="6.3.5.7" evidence="7"/>
<evidence type="ECO:0000313" key="9">
    <source>
        <dbReference type="EMBL" id="PIT96155.1"/>
    </source>
</evidence>
<dbReference type="Pfam" id="PF01425">
    <property type="entry name" value="Amidase"/>
    <property type="match status" value="1"/>
</dbReference>
<evidence type="ECO:0000256" key="2">
    <source>
        <dbReference type="ARBA" id="ARBA00022598"/>
    </source>
</evidence>
<evidence type="ECO:0000256" key="3">
    <source>
        <dbReference type="ARBA" id="ARBA00022741"/>
    </source>
</evidence>
<evidence type="ECO:0000256" key="4">
    <source>
        <dbReference type="ARBA" id="ARBA00022840"/>
    </source>
</evidence>
<dbReference type="InterPro" id="IPR036928">
    <property type="entry name" value="AS_sf"/>
</dbReference>
<evidence type="ECO:0000256" key="7">
    <source>
        <dbReference type="HAMAP-Rule" id="MF_00120"/>
    </source>
</evidence>
<dbReference type="EMBL" id="PFAM01000013">
    <property type="protein sequence ID" value="PIT96155.1"/>
    <property type="molecule type" value="Genomic_DNA"/>
</dbReference>
<dbReference type="HAMAP" id="MF_00120">
    <property type="entry name" value="GatA"/>
    <property type="match status" value="1"/>
</dbReference>
<feature type="active site" description="Charge relay system" evidence="7">
    <location>
        <position position="78"/>
    </location>
</feature>
<comment type="subunit">
    <text evidence="7">Heterotrimer of A, B and C subunits.</text>
</comment>
<feature type="active site" description="Charge relay system" evidence="7">
    <location>
        <position position="153"/>
    </location>
</feature>
<dbReference type="GO" id="GO:0050567">
    <property type="term" value="F:glutaminyl-tRNA synthase (glutamine-hydrolyzing) activity"/>
    <property type="evidence" value="ECO:0007669"/>
    <property type="project" value="UniProtKB-UniRule"/>
</dbReference>
<evidence type="ECO:0000259" key="8">
    <source>
        <dbReference type="Pfam" id="PF01425"/>
    </source>
</evidence>
<accession>A0A2M6WTN5</accession>
<evidence type="ECO:0000256" key="6">
    <source>
        <dbReference type="ARBA" id="ARBA00047407"/>
    </source>
</evidence>
<dbReference type="PROSITE" id="PS00571">
    <property type="entry name" value="AMIDASES"/>
    <property type="match status" value="1"/>
</dbReference>
<dbReference type="GO" id="GO:0016740">
    <property type="term" value="F:transferase activity"/>
    <property type="evidence" value="ECO:0007669"/>
    <property type="project" value="UniProtKB-KW"/>
</dbReference>
<keyword evidence="4 7" id="KW-0067">ATP-binding</keyword>
<dbReference type="GO" id="GO:0006412">
    <property type="term" value="P:translation"/>
    <property type="evidence" value="ECO:0007669"/>
    <property type="project" value="UniProtKB-UniRule"/>
</dbReference>
<organism evidence="9 10">
    <name type="scientific">Candidatus Falkowbacteria bacterium CG10_big_fil_rev_8_21_14_0_10_37_14</name>
    <dbReference type="NCBI Taxonomy" id="1974561"/>
    <lineage>
        <taxon>Bacteria</taxon>
        <taxon>Candidatus Falkowiibacteriota</taxon>
    </lineage>
</organism>
<dbReference type="GO" id="GO:0005524">
    <property type="term" value="F:ATP binding"/>
    <property type="evidence" value="ECO:0007669"/>
    <property type="project" value="UniProtKB-KW"/>
</dbReference>
<comment type="caution">
    <text evidence="9">The sequence shown here is derived from an EMBL/GenBank/DDBJ whole genome shotgun (WGS) entry which is preliminary data.</text>
</comment>
<dbReference type="InterPro" id="IPR023631">
    <property type="entry name" value="Amidase_dom"/>
</dbReference>
<gene>
    <name evidence="7 9" type="primary">gatA</name>
    <name evidence="9" type="ORF">COT94_02530</name>
</gene>
<dbReference type="PANTHER" id="PTHR11895:SF151">
    <property type="entry name" value="GLUTAMYL-TRNA(GLN) AMIDOTRANSFERASE SUBUNIT A"/>
    <property type="match status" value="1"/>
</dbReference>
<dbReference type="InterPro" id="IPR004412">
    <property type="entry name" value="GatA"/>
</dbReference>
<proteinExistence type="inferred from homology"/>
<evidence type="ECO:0000313" key="10">
    <source>
        <dbReference type="Proteomes" id="UP000228533"/>
    </source>
</evidence>
<feature type="domain" description="Amidase" evidence="8">
    <location>
        <begin position="24"/>
        <end position="464"/>
    </location>
</feature>
<keyword evidence="3 7" id="KW-0547">Nucleotide-binding</keyword>
<dbReference type="AlphaFoldDB" id="A0A2M6WTN5"/>
<keyword evidence="5 7" id="KW-0648">Protein biosynthesis</keyword>
<comment type="function">
    <text evidence="7">Allows the formation of correctly charged Gln-tRNA(Gln) through the transamidation of misacylated Glu-tRNA(Gln) in organisms which lack glutaminyl-tRNA synthetase. The reaction takes place in the presence of glutamine and ATP through an activated gamma-phospho-Glu-tRNA(Gln).</text>
</comment>
<evidence type="ECO:0000256" key="1">
    <source>
        <dbReference type="ARBA" id="ARBA00008069"/>
    </source>
</evidence>
<keyword evidence="9" id="KW-0808">Transferase</keyword>
<dbReference type="InterPro" id="IPR020556">
    <property type="entry name" value="Amidase_CS"/>
</dbReference>
<sequence length="483" mass="51795">MMLNQLTIAEVRQKLDAGEISSVDLTKACLKQIISSDEVLHACLLVDEEGALMAATEADKRLADGKKGALLGIPYLAKDNILTKNLRTTAGSKMLADYEAPYDATIIARLKAEGAVLLGKTNLDEFAHGSSTETSYFGPTKNPFDLSKTPGGSSGGSAAVVAADMCLFALGTDTGGSIRHPAGFCGVVGLKPTYGRCSRFGLVSMTSSTDVPGVLTKTPYDASLVLETLAGFDVHDSTSVKLDSELYHEAEADFKNLRIGVPAEFMDNSVAEPIKEGIRKAIKTLEALGATVLEVSLPHAHYGVSVYYIITPSEVSSNLARFDGIRYGHRAEATGDWLERLVSARGEGFGAETKRRIMLGTYTLSAGYYDAYYLQAQKVRTLIAKDFIEAFANVDIILAPTTPKNAFNLGEQSKDPLQMYLEDVFLTPASLAGIPAVAMPSGWDGNLPISLQLMANNFNEGRLLAVAQKLYEALAIKKRPVVC</sequence>
<evidence type="ECO:0000256" key="5">
    <source>
        <dbReference type="ARBA" id="ARBA00022917"/>
    </source>
</evidence>
<comment type="similarity">
    <text evidence="1 7">Belongs to the amidase family. GatA subfamily.</text>
</comment>